<dbReference type="PANTHER" id="PTHR12818">
    <property type="entry name" value="TRNA (ADENINE(37)-N6)-METHYLTRANSFERASE"/>
    <property type="match status" value="1"/>
</dbReference>
<dbReference type="InterPro" id="IPR023368">
    <property type="entry name" value="UPF0066_cons_site"/>
</dbReference>
<keyword evidence="1" id="KW-0949">S-adenosyl-L-methionine</keyword>
<dbReference type="PROSITE" id="PS01318">
    <property type="entry name" value="TSAA_1"/>
    <property type="match status" value="1"/>
</dbReference>
<dbReference type="Proteomes" id="UP001596175">
    <property type="component" value="Unassembled WGS sequence"/>
</dbReference>
<protein>
    <submittedName>
        <fullName evidence="4">tRNA (N6-threonylcarbamoyladenosine(37)-N6)-methyltransferase TrmO</fullName>
    </submittedName>
</protein>
<dbReference type="NCBIfam" id="TIGR00104">
    <property type="entry name" value="tRNA_TsaA"/>
    <property type="match status" value="1"/>
</dbReference>
<evidence type="ECO:0000313" key="5">
    <source>
        <dbReference type="Proteomes" id="UP001596175"/>
    </source>
</evidence>
<dbReference type="SUPFAM" id="SSF118196">
    <property type="entry name" value="YaeB-like"/>
    <property type="match status" value="1"/>
</dbReference>
<dbReference type="PANTHER" id="PTHR12818:SF0">
    <property type="entry name" value="TRNA (ADENINE(37)-N6)-METHYLTRANSFERASE"/>
    <property type="match status" value="1"/>
</dbReference>
<organism evidence="4 5">
    <name type="scientific">Actinomycetospora rhizophila</name>
    <dbReference type="NCBI Taxonomy" id="1416876"/>
    <lineage>
        <taxon>Bacteria</taxon>
        <taxon>Bacillati</taxon>
        <taxon>Actinomycetota</taxon>
        <taxon>Actinomycetes</taxon>
        <taxon>Pseudonocardiales</taxon>
        <taxon>Pseudonocardiaceae</taxon>
        <taxon>Actinomycetospora</taxon>
    </lineage>
</organism>
<accession>A0ABV9ZF08</accession>
<sequence length="148" mass="15598">MAESPPVLRVLGYVSSPLVDRSQAPRQGDEGGPDAVLHLDADLAPALADLSVGDEVLLITWLDRADRSVLRVHPRNDLTLPETGVFATRSPDRPNPLGLHHVRVLGLDGTTVRVSDLEAVDGTPVVDIKPVLGPVGERCHDPGAAGSS</sequence>
<evidence type="ECO:0000259" key="3">
    <source>
        <dbReference type="PROSITE" id="PS51668"/>
    </source>
</evidence>
<name>A0ABV9ZF08_9PSEU</name>
<dbReference type="InterPro" id="IPR023370">
    <property type="entry name" value="TrmO-like_N"/>
</dbReference>
<dbReference type="InterPro" id="IPR036414">
    <property type="entry name" value="YaeB_N_sf"/>
</dbReference>
<dbReference type="CDD" id="cd09281">
    <property type="entry name" value="UPF0066"/>
    <property type="match status" value="1"/>
</dbReference>
<comment type="caution">
    <text evidence="4">The sequence shown here is derived from an EMBL/GenBank/DDBJ whole genome shotgun (WGS) entry which is preliminary data.</text>
</comment>
<keyword evidence="5" id="KW-1185">Reference proteome</keyword>
<dbReference type="Gene3D" id="2.40.30.70">
    <property type="entry name" value="YaeB-like"/>
    <property type="match status" value="1"/>
</dbReference>
<dbReference type="Pfam" id="PF01980">
    <property type="entry name" value="TrmO_N"/>
    <property type="match status" value="1"/>
</dbReference>
<dbReference type="InterPro" id="IPR040372">
    <property type="entry name" value="YaeB-like"/>
</dbReference>
<feature type="domain" description="TsaA-like" evidence="3">
    <location>
        <begin position="8"/>
        <end position="140"/>
    </location>
</feature>
<dbReference type="EMBL" id="JBHSKG010000006">
    <property type="protein sequence ID" value="MFC5139340.1"/>
    <property type="molecule type" value="Genomic_DNA"/>
</dbReference>
<dbReference type="PROSITE" id="PS51668">
    <property type="entry name" value="TSAA_2"/>
    <property type="match status" value="1"/>
</dbReference>
<dbReference type="InterPro" id="IPR036413">
    <property type="entry name" value="YaeB-like_sf"/>
</dbReference>
<dbReference type="RefSeq" id="WP_378021536.1">
    <property type="nucleotide sequence ID" value="NZ_JBHSKG010000006.1"/>
</dbReference>
<proteinExistence type="inferred from homology"/>
<gene>
    <name evidence="4" type="primary">tsaA</name>
    <name evidence="4" type="ORF">ACFPK1_13950</name>
</gene>
<evidence type="ECO:0000256" key="1">
    <source>
        <dbReference type="ARBA" id="ARBA00022691"/>
    </source>
</evidence>
<evidence type="ECO:0000313" key="4">
    <source>
        <dbReference type="EMBL" id="MFC5139340.1"/>
    </source>
</evidence>
<comment type="similarity">
    <text evidence="2">Belongs to the tRNA methyltransferase O family.</text>
</comment>
<reference evidence="5" key="1">
    <citation type="journal article" date="2019" name="Int. J. Syst. Evol. Microbiol.">
        <title>The Global Catalogue of Microorganisms (GCM) 10K type strain sequencing project: providing services to taxonomists for standard genome sequencing and annotation.</title>
        <authorList>
            <consortium name="The Broad Institute Genomics Platform"/>
            <consortium name="The Broad Institute Genome Sequencing Center for Infectious Disease"/>
            <person name="Wu L."/>
            <person name="Ma J."/>
        </authorList>
    </citation>
    <scope>NUCLEOTIDE SEQUENCE [LARGE SCALE GENOMIC DNA]</scope>
    <source>
        <strain evidence="5">XZYJ18</strain>
    </source>
</reference>
<evidence type="ECO:0000256" key="2">
    <source>
        <dbReference type="ARBA" id="ARBA00033753"/>
    </source>
</evidence>